<accession>A0ACD3ANC4</accession>
<reference evidence="1 2" key="1">
    <citation type="journal article" date="2019" name="Nat. Ecol. Evol.">
        <title>Megaphylogeny resolves global patterns of mushroom evolution.</title>
        <authorList>
            <person name="Varga T."/>
            <person name="Krizsan K."/>
            <person name="Foldi C."/>
            <person name="Dima B."/>
            <person name="Sanchez-Garcia M."/>
            <person name="Sanchez-Ramirez S."/>
            <person name="Szollosi G.J."/>
            <person name="Szarkandi J.G."/>
            <person name="Papp V."/>
            <person name="Albert L."/>
            <person name="Andreopoulos W."/>
            <person name="Angelini C."/>
            <person name="Antonin V."/>
            <person name="Barry K.W."/>
            <person name="Bougher N.L."/>
            <person name="Buchanan P."/>
            <person name="Buyck B."/>
            <person name="Bense V."/>
            <person name="Catcheside P."/>
            <person name="Chovatia M."/>
            <person name="Cooper J."/>
            <person name="Damon W."/>
            <person name="Desjardin D."/>
            <person name="Finy P."/>
            <person name="Geml J."/>
            <person name="Haridas S."/>
            <person name="Hughes K."/>
            <person name="Justo A."/>
            <person name="Karasinski D."/>
            <person name="Kautmanova I."/>
            <person name="Kiss B."/>
            <person name="Kocsube S."/>
            <person name="Kotiranta H."/>
            <person name="LaButti K.M."/>
            <person name="Lechner B.E."/>
            <person name="Liimatainen K."/>
            <person name="Lipzen A."/>
            <person name="Lukacs Z."/>
            <person name="Mihaltcheva S."/>
            <person name="Morgado L.N."/>
            <person name="Niskanen T."/>
            <person name="Noordeloos M.E."/>
            <person name="Ohm R.A."/>
            <person name="Ortiz-Santana B."/>
            <person name="Ovrebo C."/>
            <person name="Racz N."/>
            <person name="Riley R."/>
            <person name="Savchenko A."/>
            <person name="Shiryaev A."/>
            <person name="Soop K."/>
            <person name="Spirin V."/>
            <person name="Szebenyi C."/>
            <person name="Tomsovsky M."/>
            <person name="Tulloss R.E."/>
            <person name="Uehling J."/>
            <person name="Grigoriev I.V."/>
            <person name="Vagvolgyi C."/>
            <person name="Papp T."/>
            <person name="Martin F.M."/>
            <person name="Miettinen O."/>
            <person name="Hibbett D.S."/>
            <person name="Nagy L.G."/>
        </authorList>
    </citation>
    <scope>NUCLEOTIDE SEQUENCE [LARGE SCALE GENOMIC DNA]</scope>
    <source>
        <strain evidence="1 2">NL-1719</strain>
    </source>
</reference>
<gene>
    <name evidence="1" type="ORF">BDN72DRAFT_114451</name>
</gene>
<protein>
    <submittedName>
        <fullName evidence="1">Uncharacterized protein</fullName>
    </submittedName>
</protein>
<name>A0ACD3ANC4_9AGAR</name>
<proteinExistence type="predicted"/>
<dbReference type="Proteomes" id="UP000308600">
    <property type="component" value="Unassembled WGS sequence"/>
</dbReference>
<evidence type="ECO:0000313" key="2">
    <source>
        <dbReference type="Proteomes" id="UP000308600"/>
    </source>
</evidence>
<keyword evidence="2" id="KW-1185">Reference proteome</keyword>
<dbReference type="EMBL" id="ML208384">
    <property type="protein sequence ID" value="TFK67149.1"/>
    <property type="molecule type" value="Genomic_DNA"/>
</dbReference>
<evidence type="ECO:0000313" key="1">
    <source>
        <dbReference type="EMBL" id="TFK67149.1"/>
    </source>
</evidence>
<sequence length="523" mass="58930">MTSAFAQGHTHTTFTISGLSKEDAYTRISTEISRLKDQIRSLYSLQNSLAPVSYLPNELLSKVFMHCCDLNESGGFTDLRPIEEEAEGDDPPLDTRLVVSWVSRHWRNVALGYKPLWNLVYVSKMGPHLDYVHVCVDRCQNLYIDALRPTPDLFQFYTSNIAKICYLKLKEPSRVIGDITWPHAAPLLQSLTLRGRTTSPRILETLLTSGMFPKLHSLELYTYDFHWNLLSHVVTTITNLTITWPAFKVMVVEFIHLLESLPLLKRCSFIGCLDPQVNDSSQSRVSLPRLRDVTICDSTSPVIKLLPYICAPTASLHIIPIHLRNGPDIGTLLRTLRMTQGHVWDSICHIRDADKLSLCGSTFSPEHSMYCLQQPSTSTNFLLACQNLNLDNLQSLRTKTGSVEVMVKMSQLTKLHTIALESLHSLKAFVAFIAAPSYHPHSTSPFPALRELMLIGLDSGEMLDELYGVLTTRKVWGIGLQKLDFLECKGIEIEEISRLERLVDHVAILGTMGIRPLLLTSHI</sequence>
<organism evidence="1 2">
    <name type="scientific">Pluteus cervinus</name>
    <dbReference type="NCBI Taxonomy" id="181527"/>
    <lineage>
        <taxon>Eukaryota</taxon>
        <taxon>Fungi</taxon>
        <taxon>Dikarya</taxon>
        <taxon>Basidiomycota</taxon>
        <taxon>Agaricomycotina</taxon>
        <taxon>Agaricomycetes</taxon>
        <taxon>Agaricomycetidae</taxon>
        <taxon>Agaricales</taxon>
        <taxon>Pluteineae</taxon>
        <taxon>Pluteaceae</taxon>
        <taxon>Pluteus</taxon>
    </lineage>
</organism>